<gene>
    <name evidence="3" type="primary">klhl40</name>
    <name evidence="3" type="ORF">LSUE1_G007363</name>
</gene>
<dbReference type="Pfam" id="PF00651">
    <property type="entry name" value="BTB"/>
    <property type="match status" value="1"/>
</dbReference>
<dbReference type="OrthoDB" id="3556558at2759"/>
<dbReference type="SUPFAM" id="SSF54695">
    <property type="entry name" value="POZ domain"/>
    <property type="match status" value="1"/>
</dbReference>
<dbReference type="InterPro" id="IPR011333">
    <property type="entry name" value="SKP1/BTB/POZ_sf"/>
</dbReference>
<keyword evidence="4" id="KW-1185">Reference proteome</keyword>
<organism evidence="3 4">
    <name type="scientific">Lachnellula suecica</name>
    <dbReference type="NCBI Taxonomy" id="602035"/>
    <lineage>
        <taxon>Eukaryota</taxon>
        <taxon>Fungi</taxon>
        <taxon>Dikarya</taxon>
        <taxon>Ascomycota</taxon>
        <taxon>Pezizomycotina</taxon>
        <taxon>Leotiomycetes</taxon>
        <taxon>Helotiales</taxon>
        <taxon>Lachnaceae</taxon>
        <taxon>Lachnellula</taxon>
    </lineage>
</organism>
<feature type="region of interest" description="Disordered" evidence="1">
    <location>
        <begin position="1"/>
        <end position="39"/>
    </location>
</feature>
<evidence type="ECO:0000313" key="4">
    <source>
        <dbReference type="Proteomes" id="UP000469558"/>
    </source>
</evidence>
<dbReference type="PANTHER" id="PTHR47843">
    <property type="entry name" value="BTB DOMAIN-CONTAINING PROTEIN-RELATED"/>
    <property type="match status" value="1"/>
</dbReference>
<dbReference type="PANTHER" id="PTHR47843:SF2">
    <property type="entry name" value="BTB DOMAIN-CONTAINING PROTEIN"/>
    <property type="match status" value="1"/>
</dbReference>
<dbReference type="CDD" id="cd18186">
    <property type="entry name" value="BTB_POZ_ZBTB_KLHL-like"/>
    <property type="match status" value="1"/>
</dbReference>
<evidence type="ECO:0000256" key="1">
    <source>
        <dbReference type="SAM" id="MobiDB-lite"/>
    </source>
</evidence>
<dbReference type="Proteomes" id="UP000469558">
    <property type="component" value="Unassembled WGS sequence"/>
</dbReference>
<proteinExistence type="predicted"/>
<protein>
    <submittedName>
        <fullName evidence="3">Kelch-like protein</fullName>
    </submittedName>
</protein>
<sequence>MASSLPVNQPPPSSASSTTLKSESSKDSSPHPEIFSKAQPQQKKRLNFCGKQVFVTFVVGEEVQKFVIHKSLVEHFSPFFEKAFNSDLAEGQTQEMRLPDVDADVFGIVVNWLYTQAIIHTEERTIRIVELAKLWSLAERFQIPELQNQAIQAIDKVETQGNTEDLITELQAYAAVGLSAELEDTQLCRKVMDDVLDVLSIVSHSPDILDKLVMGIFEGGNGAAASFIKSMILRCGSFLSQNNQRRPVEEYFVQVDN</sequence>
<comment type="caution">
    <text evidence="3">The sequence shown here is derived from an EMBL/GenBank/DDBJ whole genome shotgun (WGS) entry which is preliminary data.</text>
</comment>
<feature type="domain" description="BTB" evidence="2">
    <location>
        <begin position="53"/>
        <end position="122"/>
    </location>
</feature>
<dbReference type="InterPro" id="IPR000210">
    <property type="entry name" value="BTB/POZ_dom"/>
</dbReference>
<reference evidence="3 4" key="1">
    <citation type="submission" date="2018-05" db="EMBL/GenBank/DDBJ databases">
        <title>Genome sequencing and assembly of the regulated plant pathogen Lachnellula willkommii and related sister species for the development of diagnostic species identification markers.</title>
        <authorList>
            <person name="Giroux E."/>
            <person name="Bilodeau G."/>
        </authorList>
    </citation>
    <scope>NUCLEOTIDE SEQUENCE [LARGE SCALE GENOMIC DNA]</scope>
    <source>
        <strain evidence="3 4">CBS 268.59</strain>
    </source>
</reference>
<dbReference type="SMART" id="SM00225">
    <property type="entry name" value="BTB"/>
    <property type="match status" value="1"/>
</dbReference>
<accession>A0A8T9C3N6</accession>
<evidence type="ECO:0000313" key="3">
    <source>
        <dbReference type="EMBL" id="TVY71419.1"/>
    </source>
</evidence>
<dbReference type="EMBL" id="QGMK01001236">
    <property type="protein sequence ID" value="TVY71419.1"/>
    <property type="molecule type" value="Genomic_DNA"/>
</dbReference>
<dbReference type="Gene3D" id="3.30.710.10">
    <property type="entry name" value="Potassium Channel Kv1.1, Chain A"/>
    <property type="match status" value="1"/>
</dbReference>
<evidence type="ECO:0000259" key="2">
    <source>
        <dbReference type="PROSITE" id="PS50097"/>
    </source>
</evidence>
<name>A0A8T9C3N6_9HELO</name>
<dbReference type="PROSITE" id="PS50097">
    <property type="entry name" value="BTB"/>
    <property type="match status" value="1"/>
</dbReference>
<dbReference type="AlphaFoldDB" id="A0A8T9C3N6"/>